<keyword evidence="2" id="KW-0560">Oxidoreductase</keyword>
<dbReference type="RefSeq" id="WP_072824973.1">
    <property type="nucleotide sequence ID" value="NZ_LT670849.1"/>
</dbReference>
<dbReference type="AlphaFoldDB" id="A0A1M7UVL3"/>
<reference evidence="3" key="1">
    <citation type="submission" date="2016-11" db="EMBL/GenBank/DDBJ databases">
        <authorList>
            <person name="Varghese N."/>
            <person name="Submissions S."/>
        </authorList>
    </citation>
    <scope>NUCLEOTIDE SEQUENCE [LARGE SCALE GENOMIC DNA]</scope>
    <source>
        <strain evidence="3">GAS401</strain>
    </source>
</reference>
<dbReference type="OrthoDB" id="9801997at2"/>
<gene>
    <name evidence="2" type="ORF">SAMN05444170_6945</name>
</gene>
<proteinExistence type="predicted"/>
<organism evidence="2 3">
    <name type="scientific">Bradyrhizobium erythrophlei</name>
    <dbReference type="NCBI Taxonomy" id="1437360"/>
    <lineage>
        <taxon>Bacteria</taxon>
        <taxon>Pseudomonadati</taxon>
        <taxon>Pseudomonadota</taxon>
        <taxon>Alphaproteobacteria</taxon>
        <taxon>Hyphomicrobiales</taxon>
        <taxon>Nitrobacteraceae</taxon>
        <taxon>Bradyrhizobium</taxon>
    </lineage>
</organism>
<dbReference type="InterPro" id="IPR004675">
    <property type="entry name" value="AhpD_core"/>
</dbReference>
<dbReference type="Gene3D" id="1.20.1290.10">
    <property type="entry name" value="AhpD-like"/>
    <property type="match status" value="1"/>
</dbReference>
<dbReference type="Pfam" id="PF02627">
    <property type="entry name" value="CMD"/>
    <property type="match status" value="1"/>
</dbReference>
<accession>A0A1M7UVL3</accession>
<evidence type="ECO:0000313" key="2">
    <source>
        <dbReference type="EMBL" id="SHN86975.1"/>
    </source>
</evidence>
<name>A0A1M7UVL3_9BRAD</name>
<dbReference type="GO" id="GO:0051920">
    <property type="term" value="F:peroxiredoxin activity"/>
    <property type="evidence" value="ECO:0007669"/>
    <property type="project" value="InterPro"/>
</dbReference>
<evidence type="ECO:0000313" key="3">
    <source>
        <dbReference type="Proteomes" id="UP000184096"/>
    </source>
</evidence>
<keyword evidence="3" id="KW-1185">Reference proteome</keyword>
<dbReference type="InterPro" id="IPR003779">
    <property type="entry name" value="CMD-like"/>
</dbReference>
<dbReference type="InterPro" id="IPR029032">
    <property type="entry name" value="AhpD-like"/>
</dbReference>
<dbReference type="SUPFAM" id="SSF69118">
    <property type="entry name" value="AhpD-like"/>
    <property type="match status" value="1"/>
</dbReference>
<dbReference type="PANTHER" id="PTHR35446">
    <property type="entry name" value="SI:CH211-175M2.5"/>
    <property type="match status" value="1"/>
</dbReference>
<keyword evidence="2" id="KW-0575">Peroxidase</keyword>
<protein>
    <submittedName>
        <fullName evidence="2">Uncharacterized peroxidase-related enzyme</fullName>
    </submittedName>
</protein>
<evidence type="ECO:0000259" key="1">
    <source>
        <dbReference type="Pfam" id="PF02627"/>
    </source>
</evidence>
<dbReference type="NCBIfam" id="TIGR00778">
    <property type="entry name" value="ahpD_dom"/>
    <property type="match status" value="1"/>
</dbReference>
<sequence>MSRVSVKTREDLPAELQPLWDKMTTYGAFENQAGVMAHRPPIFKHIWSMLVDLSDEAVLSKRYLELALVTVSLLNKCTYCVSHHAPKLAIQGVSEEGAERLLDYKDHPELTDDDKLVVEYAIAVTNNWNRTRDEIFVRLREHFSEAQIVELTWRTALCGAFNRFNDILQFDIEQGVVVRDAAE</sequence>
<dbReference type="Proteomes" id="UP000184096">
    <property type="component" value="Chromosome I"/>
</dbReference>
<dbReference type="EMBL" id="LT670849">
    <property type="protein sequence ID" value="SHN86975.1"/>
    <property type="molecule type" value="Genomic_DNA"/>
</dbReference>
<dbReference type="PANTHER" id="PTHR35446:SF2">
    <property type="entry name" value="CARBOXYMUCONOLACTONE DECARBOXYLASE-LIKE DOMAIN-CONTAINING PROTEIN"/>
    <property type="match status" value="1"/>
</dbReference>
<feature type="domain" description="Carboxymuconolactone decarboxylase-like" evidence="1">
    <location>
        <begin position="56"/>
        <end position="97"/>
    </location>
</feature>